<reference evidence="2" key="1">
    <citation type="submission" date="2021-02" db="EMBL/GenBank/DDBJ databases">
        <authorList>
            <person name="Dougan E. K."/>
            <person name="Rhodes N."/>
            <person name="Thang M."/>
            <person name="Chan C."/>
        </authorList>
    </citation>
    <scope>NUCLEOTIDE SEQUENCE</scope>
</reference>
<evidence type="ECO:0000313" key="2">
    <source>
        <dbReference type="EMBL" id="CAE7745362.1"/>
    </source>
</evidence>
<feature type="region of interest" description="Disordered" evidence="1">
    <location>
        <begin position="1"/>
        <end position="32"/>
    </location>
</feature>
<evidence type="ECO:0000313" key="3">
    <source>
        <dbReference type="Proteomes" id="UP000649617"/>
    </source>
</evidence>
<dbReference type="AlphaFoldDB" id="A0A812XRJ0"/>
<comment type="caution">
    <text evidence="2">The sequence shown here is derived from an EMBL/GenBank/DDBJ whole genome shotgun (WGS) entry which is preliminary data.</text>
</comment>
<dbReference type="Proteomes" id="UP000649617">
    <property type="component" value="Unassembled WGS sequence"/>
</dbReference>
<proteinExistence type="predicted"/>
<name>A0A812XRJ0_SYMPI</name>
<dbReference type="EMBL" id="CAJNIZ010046328">
    <property type="protein sequence ID" value="CAE7745362.1"/>
    <property type="molecule type" value="Genomic_DNA"/>
</dbReference>
<protein>
    <submittedName>
        <fullName evidence="2">PIP5K4 protein</fullName>
    </submittedName>
</protein>
<gene>
    <name evidence="2" type="primary">PIP5K4</name>
    <name evidence="2" type="ORF">SPIL2461_LOCUS21507</name>
</gene>
<organism evidence="2 3">
    <name type="scientific">Symbiodinium pilosum</name>
    <name type="common">Dinoflagellate</name>
    <dbReference type="NCBI Taxonomy" id="2952"/>
    <lineage>
        <taxon>Eukaryota</taxon>
        <taxon>Sar</taxon>
        <taxon>Alveolata</taxon>
        <taxon>Dinophyceae</taxon>
        <taxon>Suessiales</taxon>
        <taxon>Symbiodiniaceae</taxon>
        <taxon>Symbiodinium</taxon>
    </lineage>
</organism>
<feature type="compositionally biased region" description="Basic and acidic residues" evidence="1">
    <location>
        <begin position="1"/>
        <end position="17"/>
    </location>
</feature>
<evidence type="ECO:0000256" key="1">
    <source>
        <dbReference type="SAM" id="MobiDB-lite"/>
    </source>
</evidence>
<keyword evidence="3" id="KW-1185">Reference proteome</keyword>
<accession>A0A812XRJ0</accession>
<sequence length="181" mass="18797">MPGMRDQPEPIAKRADQAHVGSPGLESCDSAPPKLRLCSGKGLVWPSLDLSWGEGPSAIDAGLVHPSLTVPDGAWGTTDFHEQVRLASNVSHERSGSSCLGSLPKDRGLSRSSSVACASMRSGSPQKNNLVSGDILIEPSAISPSCGARISSLVRSSSTPLVGQSRFSAKALHPGFCSRPV</sequence>
<dbReference type="OrthoDB" id="435505at2759"/>